<evidence type="ECO:0000256" key="1">
    <source>
        <dbReference type="ARBA" id="ARBA00007405"/>
    </source>
</evidence>
<evidence type="ECO:0000256" key="2">
    <source>
        <dbReference type="ARBA" id="ARBA00012274"/>
    </source>
</evidence>
<comment type="similarity">
    <text evidence="1">Belongs to the ribonucleoside diphosphate reductase class-2 family.</text>
</comment>
<feature type="region of interest" description="Disordered" evidence="6">
    <location>
        <begin position="74"/>
        <end position="111"/>
    </location>
</feature>
<comment type="caution">
    <text evidence="8">The sequence shown here is derived from an EMBL/GenBank/DDBJ whole genome shotgun (WGS) entry which is preliminary data.</text>
</comment>
<dbReference type="InterPro" id="IPR024434">
    <property type="entry name" value="TSCPD_dom"/>
</dbReference>
<name>A0ABP6QKM4_9ACTN</name>
<proteinExistence type="inferred from homology"/>
<reference evidence="9" key="1">
    <citation type="journal article" date="2019" name="Int. J. Syst. Evol. Microbiol.">
        <title>The Global Catalogue of Microorganisms (GCM) 10K type strain sequencing project: providing services to taxonomists for standard genome sequencing and annotation.</title>
        <authorList>
            <consortium name="The Broad Institute Genomics Platform"/>
            <consortium name="The Broad Institute Genome Sequencing Center for Infectious Disease"/>
            <person name="Wu L."/>
            <person name="Ma J."/>
        </authorList>
    </citation>
    <scope>NUCLEOTIDE SEQUENCE [LARGE SCALE GENOMIC DNA]</scope>
    <source>
        <strain evidence="9">JCM 9377</strain>
    </source>
</reference>
<dbReference type="Pfam" id="PF12637">
    <property type="entry name" value="TSCPD"/>
    <property type="match status" value="1"/>
</dbReference>
<keyword evidence="4" id="KW-0547">Nucleotide-binding</keyword>
<organism evidence="8 9">
    <name type="scientific">Actinocorallia longicatena</name>
    <dbReference type="NCBI Taxonomy" id="111803"/>
    <lineage>
        <taxon>Bacteria</taxon>
        <taxon>Bacillati</taxon>
        <taxon>Actinomycetota</taxon>
        <taxon>Actinomycetes</taxon>
        <taxon>Streptosporangiales</taxon>
        <taxon>Thermomonosporaceae</taxon>
        <taxon>Actinocorallia</taxon>
    </lineage>
</organism>
<protein>
    <recommendedName>
        <fullName evidence="2">ribonucleoside-diphosphate reductase</fullName>
        <ecNumber evidence="2">1.17.4.1</ecNumber>
    </recommendedName>
</protein>
<dbReference type="Proteomes" id="UP001501237">
    <property type="component" value="Unassembled WGS sequence"/>
</dbReference>
<sequence>MTCFDDGDLAGLAEALAIAISINLDGGVPAAHLVEKLLHTRFVPAGPTGDPAVPHATSLADYLARQLARTHLTPAERRSLGLPETGAETPVAVPAARAGLPGAADRSLQPA</sequence>
<evidence type="ECO:0000256" key="5">
    <source>
        <dbReference type="ARBA" id="ARBA00047754"/>
    </source>
</evidence>
<evidence type="ECO:0000256" key="6">
    <source>
        <dbReference type="SAM" id="MobiDB-lite"/>
    </source>
</evidence>
<dbReference type="RefSeq" id="WP_344838042.1">
    <property type="nucleotide sequence ID" value="NZ_BAAAUV010000034.1"/>
</dbReference>
<gene>
    <name evidence="8" type="ORF">GCM10010468_73540</name>
</gene>
<evidence type="ECO:0000256" key="4">
    <source>
        <dbReference type="ARBA" id="ARBA00022741"/>
    </source>
</evidence>
<keyword evidence="9" id="KW-1185">Reference proteome</keyword>
<evidence type="ECO:0000313" key="9">
    <source>
        <dbReference type="Proteomes" id="UP001501237"/>
    </source>
</evidence>
<evidence type="ECO:0000259" key="7">
    <source>
        <dbReference type="Pfam" id="PF12637"/>
    </source>
</evidence>
<keyword evidence="3" id="KW-0237">DNA synthesis</keyword>
<feature type="domain" description="TSCPD" evidence="7">
    <location>
        <begin position="7"/>
        <end position="69"/>
    </location>
</feature>
<dbReference type="EC" id="1.17.4.1" evidence="2"/>
<accession>A0ABP6QKM4</accession>
<dbReference type="EMBL" id="BAAAUV010000034">
    <property type="protein sequence ID" value="GAA3238143.1"/>
    <property type="molecule type" value="Genomic_DNA"/>
</dbReference>
<comment type="catalytic activity">
    <reaction evidence="5">
        <text>a 2'-deoxyribonucleoside 5'-diphosphate + [thioredoxin]-disulfide + H2O = a ribonucleoside 5'-diphosphate + [thioredoxin]-dithiol</text>
        <dbReference type="Rhea" id="RHEA:23252"/>
        <dbReference type="Rhea" id="RHEA-COMP:10698"/>
        <dbReference type="Rhea" id="RHEA-COMP:10700"/>
        <dbReference type="ChEBI" id="CHEBI:15377"/>
        <dbReference type="ChEBI" id="CHEBI:29950"/>
        <dbReference type="ChEBI" id="CHEBI:50058"/>
        <dbReference type="ChEBI" id="CHEBI:57930"/>
        <dbReference type="ChEBI" id="CHEBI:73316"/>
        <dbReference type="EC" id="1.17.4.1"/>
    </reaction>
</comment>
<evidence type="ECO:0000256" key="3">
    <source>
        <dbReference type="ARBA" id="ARBA00022634"/>
    </source>
</evidence>
<evidence type="ECO:0000313" key="8">
    <source>
        <dbReference type="EMBL" id="GAA3238143.1"/>
    </source>
</evidence>